<dbReference type="SMART" id="SM00343">
    <property type="entry name" value="ZnF_C2HC"/>
    <property type="match status" value="2"/>
</dbReference>
<dbReference type="InterPro" id="IPR050951">
    <property type="entry name" value="Retrovirus_Pol_polyprotein"/>
</dbReference>
<keyword evidence="10" id="KW-1185">Reference proteome</keyword>
<keyword evidence="6" id="KW-0378">Hydrolase</keyword>
<dbReference type="Gene3D" id="3.30.70.270">
    <property type="match status" value="1"/>
</dbReference>
<evidence type="ECO:0000256" key="3">
    <source>
        <dbReference type="ARBA" id="ARBA00022695"/>
    </source>
</evidence>
<evidence type="ECO:0000259" key="8">
    <source>
        <dbReference type="PROSITE" id="PS50878"/>
    </source>
</evidence>
<dbReference type="FunFam" id="3.10.10.10:FF:000007">
    <property type="entry name" value="Retrovirus-related Pol polyprotein from transposon 17.6-like Protein"/>
    <property type="match status" value="1"/>
</dbReference>
<dbReference type="Proteomes" id="UP001314205">
    <property type="component" value="Unassembled WGS sequence"/>
</dbReference>
<evidence type="ECO:0000313" key="10">
    <source>
        <dbReference type="Proteomes" id="UP001314205"/>
    </source>
</evidence>
<evidence type="ECO:0000256" key="2">
    <source>
        <dbReference type="ARBA" id="ARBA00022679"/>
    </source>
</evidence>
<dbReference type="GO" id="GO:0003964">
    <property type="term" value="F:RNA-directed DNA polymerase activity"/>
    <property type="evidence" value="ECO:0007669"/>
    <property type="project" value="UniProtKB-KW"/>
</dbReference>
<dbReference type="SUPFAM" id="SSF50630">
    <property type="entry name" value="Acid proteases"/>
    <property type="match status" value="1"/>
</dbReference>
<dbReference type="PROSITE" id="PS50878">
    <property type="entry name" value="RT_POL"/>
    <property type="match status" value="1"/>
</dbReference>
<dbReference type="AlphaFoldDB" id="A0AAV1LJ20"/>
<dbReference type="InterPro" id="IPR043128">
    <property type="entry name" value="Rev_trsase/Diguanyl_cyclase"/>
</dbReference>
<gene>
    <name evidence="9" type="ORF">PARMNEM_LOCUS14962</name>
</gene>
<keyword evidence="1" id="KW-0645">Protease</keyword>
<dbReference type="GO" id="GO:0004519">
    <property type="term" value="F:endonuclease activity"/>
    <property type="evidence" value="ECO:0007669"/>
    <property type="project" value="UniProtKB-KW"/>
</dbReference>
<name>A0AAV1LJ20_9NEOP</name>
<dbReference type="GO" id="GO:0006508">
    <property type="term" value="P:proteolysis"/>
    <property type="evidence" value="ECO:0007669"/>
    <property type="project" value="UniProtKB-KW"/>
</dbReference>
<organism evidence="9 10">
    <name type="scientific">Parnassius mnemosyne</name>
    <name type="common">clouded apollo</name>
    <dbReference type="NCBI Taxonomy" id="213953"/>
    <lineage>
        <taxon>Eukaryota</taxon>
        <taxon>Metazoa</taxon>
        <taxon>Ecdysozoa</taxon>
        <taxon>Arthropoda</taxon>
        <taxon>Hexapoda</taxon>
        <taxon>Insecta</taxon>
        <taxon>Pterygota</taxon>
        <taxon>Neoptera</taxon>
        <taxon>Endopterygota</taxon>
        <taxon>Lepidoptera</taxon>
        <taxon>Glossata</taxon>
        <taxon>Ditrysia</taxon>
        <taxon>Papilionoidea</taxon>
        <taxon>Papilionidae</taxon>
        <taxon>Parnassiinae</taxon>
        <taxon>Parnassini</taxon>
        <taxon>Parnassius</taxon>
        <taxon>Driopa</taxon>
    </lineage>
</organism>
<comment type="caution">
    <text evidence="9">The sequence shown here is derived from an EMBL/GenBank/DDBJ whole genome shotgun (WGS) entry which is preliminary data.</text>
</comment>
<keyword evidence="2" id="KW-0808">Transferase</keyword>
<dbReference type="Gene3D" id="4.10.60.10">
    <property type="entry name" value="Zinc finger, CCHC-type"/>
    <property type="match status" value="1"/>
</dbReference>
<dbReference type="Gene3D" id="3.10.10.10">
    <property type="entry name" value="HIV Type 1 Reverse Transcriptase, subunit A, domain 1"/>
    <property type="match status" value="1"/>
</dbReference>
<dbReference type="CDD" id="cd01647">
    <property type="entry name" value="RT_LTR"/>
    <property type="match status" value="1"/>
</dbReference>
<dbReference type="InterPro" id="IPR001878">
    <property type="entry name" value="Znf_CCHC"/>
</dbReference>
<sequence>MDDLAPTSEVGSDPPPLHNVLAQPPISFFSGMETMFKKMADSINSQQNCSSTIPTVLVSFDPDVPESDISNWCALSEMIIEKRKLEGVDLIIALTHSLKGRAATCLTKIQPDKISWPTIKEMLISNFCKPMMMLDHFDQIIKFRICNKDSPAEAGLRLWQLIERIPDANLPEHVITGFVVSVLSQCDDKIRRELNSVVVNDKHQLFRILRGISLKRCNDESVSSEIEHKKIRTSTMFKGSCHFCGRVGHRGFECRDKHRFTNKNISVSHKPEQRKTMTSCYICHDTSHIASNCPKRPVKKEDAPSGSKQVNLCSKAARGTLETSGMKLSFIFDSGSECSLIKRSKSDHLEGDRFHDQILLKGIGVNSIISPLQVRCSVCIQGLPLNVTFHVLPDECTNEEVLLGRDILQNEVSVEINSNSIHFLKPKITNFCTKLNNGLQTIDTDLTGSDKEKLISILNKYSNNFINQLPTTQVTTGELKIQLIDPSKIAHRRPYRLSPLELEIVNNKVKELLDANIIRESSSPFASPTLLVKKKDGSDRLCVDYRELNKNTRSDSDSYPLPLISDQIDKLHGANYFSSIDMASGFHQIKIHEDSVEKTAFVTPIGQFEYLTMPFGLRNAPQVFQRAITSALKPLDDDRILVYMDDVLSVSETVSEGLVRLDKLLETLSNSGFSFNFDKCSFMKKKIEYLGYTISSGEIRPNHRKIEALQKLPTPSTDP</sequence>
<feature type="domain" description="Reverse transcriptase" evidence="8">
    <location>
        <begin position="513"/>
        <end position="694"/>
    </location>
</feature>
<dbReference type="PANTHER" id="PTHR37984">
    <property type="entry name" value="PROTEIN CBG26694"/>
    <property type="match status" value="1"/>
</dbReference>
<evidence type="ECO:0000256" key="7">
    <source>
        <dbReference type="ARBA" id="ARBA00022918"/>
    </source>
</evidence>
<dbReference type="Pfam" id="PF00078">
    <property type="entry name" value="RVT_1"/>
    <property type="match status" value="1"/>
</dbReference>
<keyword evidence="7" id="KW-0695">RNA-directed DNA polymerase</keyword>
<evidence type="ECO:0000256" key="6">
    <source>
        <dbReference type="ARBA" id="ARBA00022801"/>
    </source>
</evidence>
<dbReference type="SUPFAM" id="SSF57756">
    <property type="entry name" value="Retrovirus zinc finger-like domains"/>
    <property type="match status" value="1"/>
</dbReference>
<reference evidence="9 10" key="1">
    <citation type="submission" date="2023-11" db="EMBL/GenBank/DDBJ databases">
        <authorList>
            <person name="Hedman E."/>
            <person name="Englund M."/>
            <person name="Stromberg M."/>
            <person name="Nyberg Akerstrom W."/>
            <person name="Nylinder S."/>
            <person name="Jareborg N."/>
            <person name="Kallberg Y."/>
            <person name="Kronander E."/>
        </authorList>
    </citation>
    <scope>NUCLEOTIDE SEQUENCE [LARGE SCALE GENOMIC DNA]</scope>
</reference>
<evidence type="ECO:0000313" key="9">
    <source>
        <dbReference type="EMBL" id="CAK1595490.1"/>
    </source>
</evidence>
<dbReference type="InterPro" id="IPR036875">
    <property type="entry name" value="Znf_CCHC_sf"/>
</dbReference>
<dbReference type="InterPro" id="IPR043502">
    <property type="entry name" value="DNA/RNA_pol_sf"/>
</dbReference>
<proteinExistence type="predicted"/>
<dbReference type="GO" id="GO:0008233">
    <property type="term" value="F:peptidase activity"/>
    <property type="evidence" value="ECO:0007669"/>
    <property type="project" value="UniProtKB-KW"/>
</dbReference>
<dbReference type="GO" id="GO:0008270">
    <property type="term" value="F:zinc ion binding"/>
    <property type="evidence" value="ECO:0007669"/>
    <property type="project" value="InterPro"/>
</dbReference>
<dbReference type="Gene3D" id="2.40.70.10">
    <property type="entry name" value="Acid Proteases"/>
    <property type="match status" value="1"/>
</dbReference>
<dbReference type="EMBL" id="CAVLGL010000092">
    <property type="protein sequence ID" value="CAK1595490.1"/>
    <property type="molecule type" value="Genomic_DNA"/>
</dbReference>
<keyword evidence="3" id="KW-0548">Nucleotidyltransferase</keyword>
<keyword evidence="5" id="KW-0255">Endonuclease</keyword>
<dbReference type="InterPro" id="IPR000477">
    <property type="entry name" value="RT_dom"/>
</dbReference>
<keyword evidence="4" id="KW-0540">Nuclease</keyword>
<evidence type="ECO:0000256" key="1">
    <source>
        <dbReference type="ARBA" id="ARBA00022670"/>
    </source>
</evidence>
<evidence type="ECO:0000256" key="4">
    <source>
        <dbReference type="ARBA" id="ARBA00022722"/>
    </source>
</evidence>
<dbReference type="PANTHER" id="PTHR37984:SF5">
    <property type="entry name" value="PROTEIN NYNRIN-LIKE"/>
    <property type="match status" value="1"/>
</dbReference>
<dbReference type="GO" id="GO:0003676">
    <property type="term" value="F:nucleic acid binding"/>
    <property type="evidence" value="ECO:0007669"/>
    <property type="project" value="InterPro"/>
</dbReference>
<accession>A0AAV1LJ20</accession>
<protein>
    <recommendedName>
        <fullName evidence="8">Reverse transcriptase domain-containing protein</fullName>
    </recommendedName>
</protein>
<evidence type="ECO:0000256" key="5">
    <source>
        <dbReference type="ARBA" id="ARBA00022759"/>
    </source>
</evidence>
<dbReference type="InterPro" id="IPR021109">
    <property type="entry name" value="Peptidase_aspartic_dom_sf"/>
</dbReference>
<dbReference type="SUPFAM" id="SSF56672">
    <property type="entry name" value="DNA/RNA polymerases"/>
    <property type="match status" value="1"/>
</dbReference>